<evidence type="ECO:0000256" key="6">
    <source>
        <dbReference type="ARBA" id="ARBA00022824"/>
    </source>
</evidence>
<keyword evidence="10" id="KW-0675">Receptor</keyword>
<sequence>MLASSSAAATNPLPRRPRRTLLLPLMHTQPALVLHLAPPRRRPLRLTRPLHGMPPSHSKLKFGQARLRVGSVSSPRSRSTSPQLWSPLQFWSLSQFHDSLYPRLMSRSSVVHVLDPMDILSSCRYLYDILTKATVVKKRVHVLIFCNKTDKVTAHSKEFIRKQLEKEINKLRESRNALSSADISDEVKLGIPGEAFNFSQCQNKVTVAEGAGLTGNVSVIEEFIREYVKA</sequence>
<keyword evidence="12" id="KW-1185">Reference proteome</keyword>
<accession>A0AAV5G6W4</accession>
<evidence type="ECO:0000256" key="4">
    <source>
        <dbReference type="ARBA" id="ARBA00022692"/>
    </source>
</evidence>
<gene>
    <name evidence="11" type="primary">gn00773</name>
    <name evidence="11" type="ORF">PR202_gn00773</name>
</gene>
<comment type="caution">
    <text evidence="11">The sequence shown here is derived from an EMBL/GenBank/DDBJ whole genome shotgun (WGS) entry which is preliminary data.</text>
</comment>
<dbReference type="EMBL" id="BQKI01000324">
    <property type="protein sequence ID" value="GJN41401.1"/>
    <property type="molecule type" value="Genomic_DNA"/>
</dbReference>
<evidence type="ECO:0000256" key="9">
    <source>
        <dbReference type="ARBA" id="ARBA00023136"/>
    </source>
</evidence>
<proteinExistence type="inferred from homology"/>
<keyword evidence="8" id="KW-0342">GTP-binding</keyword>
<organism evidence="11 12">
    <name type="scientific">Eleusine coracana subsp. coracana</name>
    <dbReference type="NCBI Taxonomy" id="191504"/>
    <lineage>
        <taxon>Eukaryota</taxon>
        <taxon>Viridiplantae</taxon>
        <taxon>Streptophyta</taxon>
        <taxon>Embryophyta</taxon>
        <taxon>Tracheophyta</taxon>
        <taxon>Spermatophyta</taxon>
        <taxon>Magnoliopsida</taxon>
        <taxon>Liliopsida</taxon>
        <taxon>Poales</taxon>
        <taxon>Poaceae</taxon>
        <taxon>PACMAD clade</taxon>
        <taxon>Chloridoideae</taxon>
        <taxon>Cynodonteae</taxon>
        <taxon>Eleusininae</taxon>
        <taxon>Eleusine</taxon>
    </lineage>
</organism>
<evidence type="ECO:0000256" key="2">
    <source>
        <dbReference type="ARBA" id="ARBA00005619"/>
    </source>
</evidence>
<evidence type="ECO:0000256" key="8">
    <source>
        <dbReference type="ARBA" id="ARBA00023134"/>
    </source>
</evidence>
<dbReference type="Gene3D" id="3.40.50.300">
    <property type="entry name" value="P-loop containing nucleotide triphosphate hydrolases"/>
    <property type="match status" value="1"/>
</dbReference>
<evidence type="ECO:0000256" key="1">
    <source>
        <dbReference type="ARBA" id="ARBA00004389"/>
    </source>
</evidence>
<dbReference type="AlphaFoldDB" id="A0AAV5G6W4"/>
<comment type="similarity">
    <text evidence="2">Belongs to the SRP receptor beta subunit family.</text>
</comment>
<keyword evidence="9" id="KW-0472">Membrane</keyword>
<keyword evidence="4" id="KW-0812">Transmembrane</keyword>
<keyword evidence="7" id="KW-1133">Transmembrane helix</keyword>
<reference evidence="11" key="2">
    <citation type="submission" date="2021-12" db="EMBL/GenBank/DDBJ databases">
        <title>Resequencing data analysis of finger millet.</title>
        <authorList>
            <person name="Hatakeyama M."/>
            <person name="Aluri S."/>
            <person name="Balachadran M.T."/>
            <person name="Sivarajan S.R."/>
            <person name="Poveda L."/>
            <person name="Shimizu-Inatsugi R."/>
            <person name="Schlapbach R."/>
            <person name="Sreeman S.M."/>
            <person name="Shimizu K.K."/>
        </authorList>
    </citation>
    <scope>NUCLEOTIDE SEQUENCE</scope>
</reference>
<evidence type="ECO:0000256" key="7">
    <source>
        <dbReference type="ARBA" id="ARBA00022989"/>
    </source>
</evidence>
<dbReference type="Pfam" id="PF09439">
    <property type="entry name" value="SRPRB"/>
    <property type="match status" value="1"/>
</dbReference>
<comment type="subcellular location">
    <subcellularLocation>
        <location evidence="1">Endoplasmic reticulum membrane</location>
        <topology evidence="1">Single-pass membrane protein</topology>
    </subcellularLocation>
</comment>
<dbReference type="Proteomes" id="UP001054889">
    <property type="component" value="Unassembled WGS sequence"/>
</dbReference>
<protein>
    <recommendedName>
        <fullName evidence="3">Signal recognition particle receptor subunit beta</fullName>
    </recommendedName>
</protein>
<name>A0AAV5G6W4_ELECO</name>
<keyword evidence="5" id="KW-0547">Nucleotide-binding</keyword>
<evidence type="ECO:0000256" key="5">
    <source>
        <dbReference type="ARBA" id="ARBA00022741"/>
    </source>
</evidence>
<keyword evidence="6" id="KW-0256">Endoplasmic reticulum</keyword>
<evidence type="ECO:0000256" key="3">
    <source>
        <dbReference type="ARBA" id="ARBA00020256"/>
    </source>
</evidence>
<reference evidence="11" key="1">
    <citation type="journal article" date="2018" name="DNA Res.">
        <title>Multiple hybrid de novo genome assembly of finger millet, an orphan allotetraploid crop.</title>
        <authorList>
            <person name="Hatakeyama M."/>
            <person name="Aluri S."/>
            <person name="Balachadran M.T."/>
            <person name="Sivarajan S.R."/>
            <person name="Patrignani A."/>
            <person name="Gruter S."/>
            <person name="Poveda L."/>
            <person name="Shimizu-Inatsugi R."/>
            <person name="Baeten J."/>
            <person name="Francoijs K.J."/>
            <person name="Nataraja K.N."/>
            <person name="Reddy Y.A.N."/>
            <person name="Phadnis S."/>
            <person name="Ravikumar R.L."/>
            <person name="Schlapbach R."/>
            <person name="Sreeman S.M."/>
            <person name="Shimizu K.K."/>
        </authorList>
    </citation>
    <scope>NUCLEOTIDE SEQUENCE</scope>
</reference>
<dbReference type="InterPro" id="IPR019009">
    <property type="entry name" value="SRP_receptor_beta_su"/>
</dbReference>
<dbReference type="InterPro" id="IPR027417">
    <property type="entry name" value="P-loop_NTPase"/>
</dbReference>
<evidence type="ECO:0000256" key="10">
    <source>
        <dbReference type="ARBA" id="ARBA00023170"/>
    </source>
</evidence>
<evidence type="ECO:0000313" key="12">
    <source>
        <dbReference type="Proteomes" id="UP001054889"/>
    </source>
</evidence>
<dbReference type="GO" id="GO:0005789">
    <property type="term" value="C:endoplasmic reticulum membrane"/>
    <property type="evidence" value="ECO:0007669"/>
    <property type="project" value="UniProtKB-SubCell"/>
</dbReference>
<dbReference type="SUPFAM" id="SSF52540">
    <property type="entry name" value="P-loop containing nucleoside triphosphate hydrolases"/>
    <property type="match status" value="1"/>
</dbReference>
<dbReference type="GO" id="GO:0005525">
    <property type="term" value="F:GTP binding"/>
    <property type="evidence" value="ECO:0007669"/>
    <property type="project" value="UniProtKB-KW"/>
</dbReference>
<evidence type="ECO:0000313" key="11">
    <source>
        <dbReference type="EMBL" id="GJN41401.1"/>
    </source>
</evidence>